<comment type="caution">
    <text evidence="1">The sequence shown here is derived from an EMBL/GenBank/DDBJ whole genome shotgun (WGS) entry which is preliminary data.</text>
</comment>
<gene>
    <name evidence="1" type="ORF">RF11_10722</name>
</gene>
<keyword evidence="2" id="KW-1185">Reference proteome</keyword>
<dbReference type="AlphaFoldDB" id="A0A0C2MPT6"/>
<dbReference type="Proteomes" id="UP000031668">
    <property type="component" value="Unassembled WGS sequence"/>
</dbReference>
<evidence type="ECO:0000313" key="1">
    <source>
        <dbReference type="EMBL" id="KII63631.1"/>
    </source>
</evidence>
<sequence>MKSKKYREKKANKKAIKRYNSGTQSDDVLIQIQAIRKFMSHFLNQEDSATDEVFIANFPNQLYEDFNAMSKGQKKLDRYHEKQTLLFDMFTYIFRNHNLLLNFKAQSFAKLFLGFMRYQDPDIIYDPSKIMDSINNFISQDPNKIVLINENGMFHFLCNFHLENGDLKQRFWSMCKNIYELNHQYKEYFSSVKLAECVNQIMNKYFSYGEEDVSKFLIMVLKLVEFVDLLDHIKLDVTMFFRITEKIFSNKPQKRTEKKLNIDIIKICKAMLNGSINPLRIESIEQLVTASSVFSFGLARKLKKTIRDKRDIQMTKNVKHSLYIIYFSLIAFPLIDQNSKNRLRPVLLELHRLFQNYFKKCSIKKLSIDSQFQMIQYYVKSSVTLRVDFSPHDHHIINEFLDNLHSNFMFTHLLFDISFDSTSGESNLSSNLNKINRYLNNLISSLSDEEYINKLQEQQKLDHNENVKSIYIRIFSEDLIARVFTRCESYLLDKFKDESPEVVGSDAYAIYNNVMMVIVRIFNDSNYLEKSIADSLKKLNDEFSSESLPTSSDVVNSDNVADTSIFSTISSYVDSNGNHPFKALFRWFTLIYEFKFIFGDINCKFTKMNLI</sequence>
<accession>A0A0C2MPT6</accession>
<proteinExistence type="predicted"/>
<protein>
    <submittedName>
        <fullName evidence="1">Uncharacterized protein</fullName>
    </submittedName>
</protein>
<organism evidence="1 2">
    <name type="scientific">Thelohanellus kitauei</name>
    <name type="common">Myxosporean</name>
    <dbReference type="NCBI Taxonomy" id="669202"/>
    <lineage>
        <taxon>Eukaryota</taxon>
        <taxon>Metazoa</taxon>
        <taxon>Cnidaria</taxon>
        <taxon>Myxozoa</taxon>
        <taxon>Myxosporea</taxon>
        <taxon>Bivalvulida</taxon>
        <taxon>Platysporina</taxon>
        <taxon>Myxobolidae</taxon>
        <taxon>Thelohanellus</taxon>
    </lineage>
</organism>
<dbReference type="EMBL" id="JWZT01004624">
    <property type="protein sequence ID" value="KII63631.1"/>
    <property type="molecule type" value="Genomic_DNA"/>
</dbReference>
<evidence type="ECO:0000313" key="2">
    <source>
        <dbReference type="Proteomes" id="UP000031668"/>
    </source>
</evidence>
<name>A0A0C2MPT6_THEKT</name>
<reference evidence="1 2" key="1">
    <citation type="journal article" date="2014" name="Genome Biol. Evol.">
        <title>The genome of the myxosporean Thelohanellus kitauei shows adaptations to nutrient acquisition within its fish host.</title>
        <authorList>
            <person name="Yang Y."/>
            <person name="Xiong J."/>
            <person name="Zhou Z."/>
            <person name="Huo F."/>
            <person name="Miao W."/>
            <person name="Ran C."/>
            <person name="Liu Y."/>
            <person name="Zhang J."/>
            <person name="Feng J."/>
            <person name="Wang M."/>
            <person name="Wang M."/>
            <person name="Wang L."/>
            <person name="Yao B."/>
        </authorList>
    </citation>
    <scope>NUCLEOTIDE SEQUENCE [LARGE SCALE GENOMIC DNA]</scope>
    <source>
        <strain evidence="1">Wuqing</strain>
    </source>
</reference>